<proteinExistence type="predicted"/>
<dbReference type="EMBL" id="BOPH01000130">
    <property type="protein sequence ID" value="GIJ74146.1"/>
    <property type="molecule type" value="Genomic_DNA"/>
</dbReference>
<evidence type="ECO:0000256" key="1">
    <source>
        <dbReference type="SAM" id="MobiDB-lite"/>
    </source>
</evidence>
<feature type="compositionally biased region" description="Low complexity" evidence="1">
    <location>
        <begin position="37"/>
        <end position="46"/>
    </location>
</feature>
<dbReference type="RefSeq" id="WP_239160946.1">
    <property type="nucleotide sequence ID" value="NZ_BOPH01000130.1"/>
</dbReference>
<evidence type="ECO:0008006" key="4">
    <source>
        <dbReference type="Google" id="ProtNLM"/>
    </source>
</evidence>
<evidence type="ECO:0000313" key="2">
    <source>
        <dbReference type="EMBL" id="GIJ74146.1"/>
    </source>
</evidence>
<reference evidence="2" key="1">
    <citation type="submission" date="2021-01" db="EMBL/GenBank/DDBJ databases">
        <title>Whole genome shotgun sequence of Virgisporangium ochraceum NBRC 16418.</title>
        <authorList>
            <person name="Komaki H."/>
            <person name="Tamura T."/>
        </authorList>
    </citation>
    <scope>NUCLEOTIDE SEQUENCE</scope>
    <source>
        <strain evidence="2">NBRC 16418</strain>
    </source>
</reference>
<dbReference type="AlphaFoldDB" id="A0A8J4A2X8"/>
<evidence type="ECO:0000313" key="3">
    <source>
        <dbReference type="Proteomes" id="UP000635606"/>
    </source>
</evidence>
<dbReference type="PROSITE" id="PS51257">
    <property type="entry name" value="PROKAR_LIPOPROTEIN"/>
    <property type="match status" value="1"/>
</dbReference>
<accession>A0A8J4A2X8</accession>
<keyword evidence="3" id="KW-1185">Reference proteome</keyword>
<gene>
    <name evidence="2" type="ORF">Voc01_090630</name>
</gene>
<feature type="region of interest" description="Disordered" evidence="1">
    <location>
        <begin position="24"/>
        <end position="46"/>
    </location>
</feature>
<dbReference type="Proteomes" id="UP000635606">
    <property type="component" value="Unassembled WGS sequence"/>
</dbReference>
<sequence>MKIPTRVFASILVVVAVVGGCSKDDDPDVEQPPSPTGAPASSADARGAAERDAVAAYRGMWDAFVAAGKTADPDAAALRTYASDDALKLIVTALLQHRQNQQVILGELVIDPKPTEVRPADAPTEVMILDCVNDEDWLVYKASGGLADDEPGGKHQTTAVVTRSGGAWKVKSFELGRSGTC</sequence>
<name>A0A8J4A2X8_9ACTN</name>
<protein>
    <recommendedName>
        <fullName evidence="4">Secreted protein/lipoprotein</fullName>
    </recommendedName>
</protein>
<organism evidence="2 3">
    <name type="scientific">Virgisporangium ochraceum</name>
    <dbReference type="NCBI Taxonomy" id="65505"/>
    <lineage>
        <taxon>Bacteria</taxon>
        <taxon>Bacillati</taxon>
        <taxon>Actinomycetota</taxon>
        <taxon>Actinomycetes</taxon>
        <taxon>Micromonosporales</taxon>
        <taxon>Micromonosporaceae</taxon>
        <taxon>Virgisporangium</taxon>
    </lineage>
</organism>
<comment type="caution">
    <text evidence="2">The sequence shown here is derived from an EMBL/GenBank/DDBJ whole genome shotgun (WGS) entry which is preliminary data.</text>
</comment>